<dbReference type="AlphaFoldDB" id="A0A4Z1KD46"/>
<dbReference type="EMBL" id="PQXO01000556">
    <property type="protein sequence ID" value="TGO84043.1"/>
    <property type="molecule type" value="Genomic_DNA"/>
</dbReference>
<accession>A0A4Z1KD46</accession>
<evidence type="ECO:0000313" key="1">
    <source>
        <dbReference type="EMBL" id="TGO84043.1"/>
    </source>
</evidence>
<organism evidence="1 2">
    <name type="scientific">Botrytis porri</name>
    <dbReference type="NCBI Taxonomy" id="87229"/>
    <lineage>
        <taxon>Eukaryota</taxon>
        <taxon>Fungi</taxon>
        <taxon>Dikarya</taxon>
        <taxon>Ascomycota</taxon>
        <taxon>Pezizomycotina</taxon>
        <taxon>Leotiomycetes</taxon>
        <taxon>Helotiales</taxon>
        <taxon>Sclerotiniaceae</taxon>
        <taxon>Botrytis</taxon>
    </lineage>
</organism>
<comment type="caution">
    <text evidence="1">The sequence shown here is derived from an EMBL/GenBank/DDBJ whole genome shotgun (WGS) entry which is preliminary data.</text>
</comment>
<reference evidence="1 2" key="1">
    <citation type="submission" date="2017-12" db="EMBL/GenBank/DDBJ databases">
        <title>Comparative genomics of Botrytis spp.</title>
        <authorList>
            <person name="Valero-Jimenez C.A."/>
            <person name="Tapia P."/>
            <person name="Veloso J."/>
            <person name="Silva-Moreno E."/>
            <person name="Staats M."/>
            <person name="Valdes J.H."/>
            <person name="Van Kan J.A.L."/>
        </authorList>
    </citation>
    <scope>NUCLEOTIDE SEQUENCE [LARGE SCALE GENOMIC DNA]</scope>
    <source>
        <strain evidence="1 2">MUCL3349</strain>
    </source>
</reference>
<dbReference type="Proteomes" id="UP000297280">
    <property type="component" value="Unassembled WGS sequence"/>
</dbReference>
<proteinExistence type="predicted"/>
<dbReference type="STRING" id="87229.A0A4Z1KD46"/>
<sequence>MGDFHIDSKALKATQKLAIQFVKTVLSNQDDFMWKIRKVVRAAYQVRFKTTPGVFKMLNDFGGQTASKMQDFETNEAAKE</sequence>
<gene>
    <name evidence="1" type="ORF">BPOR_0557g00050</name>
</gene>
<evidence type="ECO:0000313" key="2">
    <source>
        <dbReference type="Proteomes" id="UP000297280"/>
    </source>
</evidence>
<protein>
    <submittedName>
        <fullName evidence="1">Uncharacterized protein</fullName>
    </submittedName>
</protein>
<name>A0A4Z1KD46_9HELO</name>
<keyword evidence="2" id="KW-1185">Reference proteome</keyword>